<keyword evidence="7" id="KW-1185">Reference proteome</keyword>
<evidence type="ECO:0000256" key="2">
    <source>
        <dbReference type="ARBA" id="ARBA00022801"/>
    </source>
</evidence>
<gene>
    <name evidence="6" type="ORF">SP90_01070</name>
</gene>
<evidence type="ECO:0000256" key="4">
    <source>
        <dbReference type="SAM" id="SignalP"/>
    </source>
</evidence>
<dbReference type="GO" id="GO:0004553">
    <property type="term" value="F:hydrolase activity, hydrolyzing O-glycosyl compounds"/>
    <property type="evidence" value="ECO:0007669"/>
    <property type="project" value="InterPro"/>
</dbReference>
<dbReference type="InterPro" id="IPR050226">
    <property type="entry name" value="NagZ_Beta-hexosaminidase"/>
</dbReference>
<dbReference type="Gene3D" id="3.20.20.300">
    <property type="entry name" value="Glycoside hydrolase, family 3, N-terminal domain"/>
    <property type="match status" value="1"/>
</dbReference>
<dbReference type="InterPro" id="IPR001764">
    <property type="entry name" value="Glyco_hydro_3_N"/>
</dbReference>
<comment type="caution">
    <text evidence="6">The sequence shown here is derived from an EMBL/GenBank/DDBJ whole genome shotgun (WGS) entry which is preliminary data.</text>
</comment>
<dbReference type="GO" id="GO:0009254">
    <property type="term" value="P:peptidoglycan turnover"/>
    <property type="evidence" value="ECO:0007669"/>
    <property type="project" value="TreeGrafter"/>
</dbReference>
<dbReference type="GO" id="GO:0005975">
    <property type="term" value="P:carbohydrate metabolic process"/>
    <property type="evidence" value="ECO:0007669"/>
    <property type="project" value="InterPro"/>
</dbReference>
<evidence type="ECO:0000313" key="7">
    <source>
        <dbReference type="Proteomes" id="UP000091979"/>
    </source>
</evidence>
<dbReference type="InterPro" id="IPR036962">
    <property type="entry name" value="Glyco_hydro_3_N_sf"/>
</dbReference>
<feature type="domain" description="Glycoside hydrolase family 3 N-terminal" evidence="5">
    <location>
        <begin position="30"/>
        <end position="363"/>
    </location>
</feature>
<keyword evidence="4" id="KW-0732">Signal</keyword>
<dbReference type="OrthoDB" id="9781691at2"/>
<dbReference type="RefSeq" id="WP_066851688.1">
    <property type="nucleotide sequence ID" value="NZ_JXMS01000001.1"/>
</dbReference>
<dbReference type="AlphaFoldDB" id="A0A1B7XQ58"/>
<dbReference type="InterPro" id="IPR017853">
    <property type="entry name" value="GH"/>
</dbReference>
<keyword evidence="2 6" id="KW-0378">Hydrolase</keyword>
<dbReference type="SUPFAM" id="SSF51445">
    <property type="entry name" value="(Trans)glycosidases"/>
    <property type="match status" value="1"/>
</dbReference>
<keyword evidence="3" id="KW-0326">Glycosidase</keyword>
<feature type="signal peptide" evidence="4">
    <location>
        <begin position="1"/>
        <end position="20"/>
    </location>
</feature>
<evidence type="ECO:0000259" key="5">
    <source>
        <dbReference type="Pfam" id="PF00933"/>
    </source>
</evidence>
<feature type="chain" id="PRO_5008600963" evidence="4">
    <location>
        <begin position="21"/>
        <end position="376"/>
    </location>
</feature>
<comment type="similarity">
    <text evidence="1">Belongs to the glycosyl hydrolase 3 family.</text>
</comment>
<sequence>MRKILAYCVLFLMIATHCVAEDTAQEVSLKTMVGQMVMVGFRGEGATTAQAVLRDIKQHGIGGVILFEKDYLRPQAVRNILSKEQVRELVAALQEHSEIPLFVAVDQEGGYVARFKPAHGFNGTPSAQLLGKKPVNETFAAGEKTGSYLKDVGVNMNFAPVLDVNVNPECPVIGAIERSFSDDPSKVATYAHAFAQGMGRYGVIAGYKHFPGHGSSLEDSHNGLPDISQTWSSSELLPYSELIGTEPAHVVMVGHLYNKKIDENCPASLSYAVVTDILRKQLKFSGVVVTDDLQMEAITNEYSIEDAAIKAVKAGSDIVLVGNNIEYDPDVVCKIVTALTWAVHNGEISLERVQESYNRIIRLKRNAGLLVPDVIQ</sequence>
<proteinExistence type="inferred from homology"/>
<accession>A0A1B7XQ58</accession>
<organism evidence="6 7">
    <name type="scientific">Halodesulfovibrio spirochaetisodalis</name>
    <dbReference type="NCBI Taxonomy" id="1560234"/>
    <lineage>
        <taxon>Bacteria</taxon>
        <taxon>Pseudomonadati</taxon>
        <taxon>Thermodesulfobacteriota</taxon>
        <taxon>Desulfovibrionia</taxon>
        <taxon>Desulfovibrionales</taxon>
        <taxon>Desulfovibrionaceae</taxon>
        <taxon>Halodesulfovibrio</taxon>
    </lineage>
</organism>
<dbReference type="Proteomes" id="UP000091979">
    <property type="component" value="Unassembled WGS sequence"/>
</dbReference>
<protein>
    <submittedName>
        <fullName evidence="6">Glycoside hydrolase family 3</fullName>
    </submittedName>
</protein>
<name>A0A1B7XQ58_9BACT</name>
<dbReference type="STRING" id="1560234.SP90_01070"/>
<dbReference type="PANTHER" id="PTHR30480:SF16">
    <property type="entry name" value="GLYCOSIDE HYDROLASE FAMILY 3 DOMAIN PROTEIN"/>
    <property type="match status" value="1"/>
</dbReference>
<dbReference type="Pfam" id="PF00933">
    <property type="entry name" value="Glyco_hydro_3"/>
    <property type="match status" value="1"/>
</dbReference>
<evidence type="ECO:0000256" key="3">
    <source>
        <dbReference type="ARBA" id="ARBA00023295"/>
    </source>
</evidence>
<dbReference type="PATRIC" id="fig|1560234.3.peg.231"/>
<dbReference type="PANTHER" id="PTHR30480">
    <property type="entry name" value="BETA-HEXOSAMINIDASE-RELATED"/>
    <property type="match status" value="1"/>
</dbReference>
<evidence type="ECO:0000313" key="6">
    <source>
        <dbReference type="EMBL" id="OBQ57660.1"/>
    </source>
</evidence>
<evidence type="ECO:0000256" key="1">
    <source>
        <dbReference type="ARBA" id="ARBA00005336"/>
    </source>
</evidence>
<reference evidence="6 7" key="1">
    <citation type="submission" date="2015-01" db="EMBL/GenBank/DDBJ databases">
        <title>Desulfovibrio sp. JC271 draft genome sequence.</title>
        <authorList>
            <person name="Shivani Y."/>
            <person name="Subhash Y."/>
            <person name="Sasikala C."/>
            <person name="Ramana C.V."/>
        </authorList>
    </citation>
    <scope>NUCLEOTIDE SEQUENCE [LARGE SCALE GENOMIC DNA]</scope>
    <source>
        <strain evidence="6 7">JC271</strain>
    </source>
</reference>
<dbReference type="EMBL" id="JXMS01000001">
    <property type="protein sequence ID" value="OBQ57660.1"/>
    <property type="molecule type" value="Genomic_DNA"/>
</dbReference>